<dbReference type="GO" id="GO:0043565">
    <property type="term" value="F:sequence-specific DNA binding"/>
    <property type="evidence" value="ECO:0007669"/>
    <property type="project" value="InterPro"/>
</dbReference>
<dbReference type="SUPFAM" id="SSF46689">
    <property type="entry name" value="Homeodomain-like"/>
    <property type="match status" value="2"/>
</dbReference>
<sequence>MPLPAPPTFYQQQMDQLRTTVYPPPEQVARVRRAKQFMERQFSERILLDALCREAFLSKFHFLRLFKRLYGQTPYQYLTSVRIQQAKLRLRQGQPARAVCFAVGFDSVGSFTTLFRKMTGTTPGTFQRRHAQKSNFQERS</sequence>
<evidence type="ECO:0000259" key="4">
    <source>
        <dbReference type="PROSITE" id="PS01124"/>
    </source>
</evidence>
<keyword evidence="3" id="KW-0804">Transcription</keyword>
<dbReference type="SMART" id="SM00342">
    <property type="entry name" value="HTH_ARAC"/>
    <property type="match status" value="1"/>
</dbReference>
<dbReference type="RefSeq" id="WP_245706136.1">
    <property type="nucleotide sequence ID" value="NZ_FNFO01000009.1"/>
</dbReference>
<keyword evidence="6" id="KW-1185">Reference proteome</keyword>
<dbReference type="PROSITE" id="PS01124">
    <property type="entry name" value="HTH_ARAC_FAMILY_2"/>
    <property type="match status" value="1"/>
</dbReference>
<keyword evidence="1" id="KW-0805">Transcription regulation</keyword>
<protein>
    <submittedName>
        <fullName evidence="5">AraC-type DNA-binding protein</fullName>
    </submittedName>
</protein>
<dbReference type="InterPro" id="IPR018060">
    <property type="entry name" value="HTH_AraC"/>
</dbReference>
<dbReference type="EMBL" id="FNFO01000009">
    <property type="protein sequence ID" value="SDL97416.1"/>
    <property type="molecule type" value="Genomic_DNA"/>
</dbReference>
<evidence type="ECO:0000256" key="1">
    <source>
        <dbReference type="ARBA" id="ARBA00023015"/>
    </source>
</evidence>
<evidence type="ECO:0000256" key="2">
    <source>
        <dbReference type="ARBA" id="ARBA00023125"/>
    </source>
</evidence>
<dbReference type="PANTHER" id="PTHR46796">
    <property type="entry name" value="HTH-TYPE TRANSCRIPTIONAL ACTIVATOR RHAS-RELATED"/>
    <property type="match status" value="1"/>
</dbReference>
<dbReference type="Pfam" id="PF12833">
    <property type="entry name" value="HTH_18"/>
    <property type="match status" value="1"/>
</dbReference>
<dbReference type="InterPro" id="IPR050204">
    <property type="entry name" value="AraC_XylS_family_regulators"/>
</dbReference>
<evidence type="ECO:0000313" key="6">
    <source>
        <dbReference type="Proteomes" id="UP000198510"/>
    </source>
</evidence>
<keyword evidence="2 5" id="KW-0238">DNA-binding</keyword>
<reference evidence="5 6" key="1">
    <citation type="submission" date="2016-10" db="EMBL/GenBank/DDBJ databases">
        <authorList>
            <person name="de Groot N.N."/>
        </authorList>
    </citation>
    <scope>NUCLEOTIDE SEQUENCE [LARGE SCALE GENOMIC DNA]</scope>
    <source>
        <strain evidence="5 6">DSM 25186</strain>
    </source>
</reference>
<proteinExistence type="predicted"/>
<dbReference type="Proteomes" id="UP000198510">
    <property type="component" value="Unassembled WGS sequence"/>
</dbReference>
<feature type="domain" description="HTH araC/xylS-type" evidence="4">
    <location>
        <begin position="32"/>
        <end position="129"/>
    </location>
</feature>
<dbReference type="PANTHER" id="PTHR46796:SF2">
    <property type="entry name" value="TRANSCRIPTIONAL REGULATORY PROTEIN"/>
    <property type="match status" value="1"/>
</dbReference>
<dbReference type="Gene3D" id="1.10.10.60">
    <property type="entry name" value="Homeodomain-like"/>
    <property type="match status" value="2"/>
</dbReference>
<accession>A0A1G9PF16</accession>
<evidence type="ECO:0000313" key="5">
    <source>
        <dbReference type="EMBL" id="SDL97416.1"/>
    </source>
</evidence>
<dbReference type="InterPro" id="IPR009057">
    <property type="entry name" value="Homeodomain-like_sf"/>
</dbReference>
<name>A0A1G9PF16_9BACT</name>
<dbReference type="GO" id="GO:0003700">
    <property type="term" value="F:DNA-binding transcription factor activity"/>
    <property type="evidence" value="ECO:0007669"/>
    <property type="project" value="InterPro"/>
</dbReference>
<dbReference type="STRING" id="1075417.SAMN05421823_109176"/>
<organism evidence="5 6">
    <name type="scientific">Catalinimonas alkaloidigena</name>
    <dbReference type="NCBI Taxonomy" id="1075417"/>
    <lineage>
        <taxon>Bacteria</taxon>
        <taxon>Pseudomonadati</taxon>
        <taxon>Bacteroidota</taxon>
        <taxon>Cytophagia</taxon>
        <taxon>Cytophagales</taxon>
        <taxon>Catalimonadaceae</taxon>
        <taxon>Catalinimonas</taxon>
    </lineage>
</organism>
<dbReference type="AlphaFoldDB" id="A0A1G9PF16"/>
<gene>
    <name evidence="5" type="ORF">SAMN05421823_109176</name>
</gene>
<evidence type="ECO:0000256" key="3">
    <source>
        <dbReference type="ARBA" id="ARBA00023163"/>
    </source>
</evidence>